<evidence type="ECO:0000256" key="3">
    <source>
        <dbReference type="ARBA" id="ARBA00022622"/>
    </source>
</evidence>
<dbReference type="PANTHER" id="PTHR47613:SF1">
    <property type="entry name" value="SPERM ACROSOME MEMBRANE-ASSOCIATED PROTEIN 4"/>
    <property type="match status" value="1"/>
</dbReference>
<comment type="similarity">
    <text evidence="9">Belongs to the SPACA4/bouncer family.</text>
</comment>
<protein>
    <recommendedName>
        <fullName evidence="11">UPAR/Ly6 domain-containing protein</fullName>
    </recommendedName>
</protein>
<reference evidence="12 13" key="1">
    <citation type="journal article" date="2024" name="Genome Biol. Evol.">
        <title>Chromosome-level genome assembly of the viviparous eelpout Zoarces viviparus.</title>
        <authorList>
            <person name="Fuhrmann N."/>
            <person name="Brasseur M.V."/>
            <person name="Bakowski C.E."/>
            <person name="Podsiadlowski L."/>
            <person name="Prost S."/>
            <person name="Krehenwinkel H."/>
            <person name="Mayer C."/>
        </authorList>
    </citation>
    <scope>NUCLEOTIDE SEQUENCE [LARGE SCALE GENOMIC DNA]</scope>
    <source>
        <strain evidence="12">NO-MEL_2022_Ind0_liver</strain>
    </source>
</reference>
<evidence type="ECO:0000313" key="13">
    <source>
        <dbReference type="Proteomes" id="UP001488805"/>
    </source>
</evidence>
<keyword evidence="4 10" id="KW-0732">Signal</keyword>
<comment type="caution">
    <text evidence="12">The sequence shown here is derived from an EMBL/GenBank/DDBJ whole genome shotgun (WGS) entry which is preliminary data.</text>
</comment>
<dbReference type="InterPro" id="IPR016054">
    <property type="entry name" value="LY6_UPA_recep-like"/>
</dbReference>
<keyword evidence="6" id="KW-1015">Disulfide bond</keyword>
<evidence type="ECO:0000259" key="11">
    <source>
        <dbReference type="Pfam" id="PF00021"/>
    </source>
</evidence>
<dbReference type="GO" id="GO:0005886">
    <property type="term" value="C:plasma membrane"/>
    <property type="evidence" value="ECO:0007669"/>
    <property type="project" value="UniProtKB-SubCell"/>
</dbReference>
<feature type="domain" description="UPAR/Ly6" evidence="11">
    <location>
        <begin position="19"/>
        <end position="102"/>
    </location>
</feature>
<keyword evidence="2" id="KW-1003">Cell membrane</keyword>
<keyword evidence="13" id="KW-1185">Reference proteome</keyword>
<evidence type="ECO:0000256" key="9">
    <source>
        <dbReference type="ARBA" id="ARBA00029446"/>
    </source>
</evidence>
<comment type="subcellular location">
    <subcellularLocation>
        <location evidence="1">Cell membrane</location>
        <topology evidence="1">Lipid-anchor</topology>
        <topology evidence="1">GPI-anchor</topology>
    </subcellularLocation>
</comment>
<dbReference type="InterPro" id="IPR045860">
    <property type="entry name" value="Snake_toxin-like_sf"/>
</dbReference>
<keyword evidence="5" id="KW-0472">Membrane</keyword>
<dbReference type="Proteomes" id="UP001488805">
    <property type="component" value="Unassembled WGS sequence"/>
</dbReference>
<evidence type="ECO:0000313" key="12">
    <source>
        <dbReference type="EMBL" id="KAK9526647.1"/>
    </source>
</evidence>
<dbReference type="GO" id="GO:0098552">
    <property type="term" value="C:side of membrane"/>
    <property type="evidence" value="ECO:0007669"/>
    <property type="project" value="UniProtKB-KW"/>
</dbReference>
<dbReference type="Gene3D" id="2.10.60.10">
    <property type="entry name" value="CD59"/>
    <property type="match status" value="1"/>
</dbReference>
<dbReference type="GO" id="GO:0035036">
    <property type="term" value="P:sperm-egg recognition"/>
    <property type="evidence" value="ECO:0007669"/>
    <property type="project" value="TreeGrafter"/>
</dbReference>
<evidence type="ECO:0000256" key="2">
    <source>
        <dbReference type="ARBA" id="ARBA00022475"/>
    </source>
</evidence>
<keyword evidence="8" id="KW-0449">Lipoprotein</keyword>
<evidence type="ECO:0000256" key="7">
    <source>
        <dbReference type="ARBA" id="ARBA00023180"/>
    </source>
</evidence>
<evidence type="ECO:0000256" key="8">
    <source>
        <dbReference type="ARBA" id="ARBA00023288"/>
    </source>
</evidence>
<evidence type="ECO:0000256" key="6">
    <source>
        <dbReference type="ARBA" id="ARBA00023157"/>
    </source>
</evidence>
<feature type="chain" id="PRO_5043351374" description="UPAR/Ly6 domain-containing protein" evidence="10">
    <location>
        <begin position="21"/>
        <end position="129"/>
    </location>
</feature>
<evidence type="ECO:0000256" key="5">
    <source>
        <dbReference type="ARBA" id="ARBA00023136"/>
    </source>
</evidence>
<evidence type="ECO:0000256" key="1">
    <source>
        <dbReference type="ARBA" id="ARBA00004609"/>
    </source>
</evidence>
<keyword evidence="3" id="KW-0336">GPI-anchor</keyword>
<name>A0AAW1EWE4_ZOAVI</name>
<proteinExistence type="inferred from homology"/>
<evidence type="ECO:0000256" key="10">
    <source>
        <dbReference type="SAM" id="SignalP"/>
    </source>
</evidence>
<organism evidence="12 13">
    <name type="scientific">Zoarces viviparus</name>
    <name type="common">Viviparous eelpout</name>
    <name type="synonym">Blennius viviparus</name>
    <dbReference type="NCBI Taxonomy" id="48416"/>
    <lineage>
        <taxon>Eukaryota</taxon>
        <taxon>Metazoa</taxon>
        <taxon>Chordata</taxon>
        <taxon>Craniata</taxon>
        <taxon>Vertebrata</taxon>
        <taxon>Euteleostomi</taxon>
        <taxon>Actinopterygii</taxon>
        <taxon>Neopterygii</taxon>
        <taxon>Teleostei</taxon>
        <taxon>Neoteleostei</taxon>
        <taxon>Acanthomorphata</taxon>
        <taxon>Eupercaria</taxon>
        <taxon>Perciformes</taxon>
        <taxon>Cottioidei</taxon>
        <taxon>Zoarcales</taxon>
        <taxon>Zoarcidae</taxon>
        <taxon>Zoarcinae</taxon>
        <taxon>Zoarces</taxon>
    </lineage>
</organism>
<keyword evidence="7" id="KW-0325">Glycoprotein</keyword>
<gene>
    <name evidence="12" type="ORF">VZT92_015332</name>
</gene>
<accession>A0AAW1EWE4</accession>
<dbReference type="EMBL" id="JBCEZU010000123">
    <property type="protein sequence ID" value="KAK9526647.1"/>
    <property type="molecule type" value="Genomic_DNA"/>
</dbReference>
<sequence>MNRVILQLLAVGLCFAVVQSLQCYKCPVALLDLCITSKETCGSGEVCYNGVGEAAGFLKIKKKGCAKVTECNKTENVHFPANTNNTVYTITKTCCSDDLCNYAPGLPGTSGLSLALATITALFMANILV</sequence>
<dbReference type="SUPFAM" id="SSF57302">
    <property type="entry name" value="Snake toxin-like"/>
    <property type="match status" value="1"/>
</dbReference>
<dbReference type="InterPro" id="IPR046354">
    <property type="entry name" value="SPACA4/Bouncer"/>
</dbReference>
<dbReference type="Pfam" id="PF00021">
    <property type="entry name" value="UPAR_LY6"/>
    <property type="match status" value="1"/>
</dbReference>
<feature type="signal peptide" evidence="10">
    <location>
        <begin position="1"/>
        <end position="20"/>
    </location>
</feature>
<dbReference type="AlphaFoldDB" id="A0AAW1EWE4"/>
<dbReference type="PANTHER" id="PTHR47613">
    <property type="entry name" value="SPERM ACROSOME MEMBRANE-ASSOCIATED PROTEIN 4"/>
    <property type="match status" value="1"/>
</dbReference>
<evidence type="ECO:0000256" key="4">
    <source>
        <dbReference type="ARBA" id="ARBA00022729"/>
    </source>
</evidence>